<dbReference type="SUPFAM" id="SSF50370">
    <property type="entry name" value="Ricin B-like lectins"/>
    <property type="match status" value="1"/>
</dbReference>
<evidence type="ECO:0000313" key="2">
    <source>
        <dbReference type="Proteomes" id="UP000000305"/>
    </source>
</evidence>
<evidence type="ECO:0000313" key="1">
    <source>
        <dbReference type="EMBL" id="EFX81952.1"/>
    </source>
</evidence>
<accession>E9GF66</accession>
<dbReference type="AlphaFoldDB" id="E9GF66"/>
<proteinExistence type="predicted"/>
<gene>
    <name evidence="1" type="ORF">DAPPUDRAFT_241827</name>
</gene>
<dbReference type="EMBL" id="GL732541">
    <property type="protein sequence ID" value="EFX81952.1"/>
    <property type="molecule type" value="Genomic_DNA"/>
</dbReference>
<dbReference type="Proteomes" id="UP000000305">
    <property type="component" value="Unassembled WGS sequence"/>
</dbReference>
<reference evidence="1 2" key="1">
    <citation type="journal article" date="2011" name="Science">
        <title>The ecoresponsive genome of Daphnia pulex.</title>
        <authorList>
            <person name="Colbourne J.K."/>
            <person name="Pfrender M.E."/>
            <person name="Gilbert D."/>
            <person name="Thomas W.K."/>
            <person name="Tucker A."/>
            <person name="Oakley T.H."/>
            <person name="Tokishita S."/>
            <person name="Aerts A."/>
            <person name="Arnold G.J."/>
            <person name="Basu M.K."/>
            <person name="Bauer D.J."/>
            <person name="Caceres C.E."/>
            <person name="Carmel L."/>
            <person name="Casola C."/>
            <person name="Choi J.H."/>
            <person name="Detter J.C."/>
            <person name="Dong Q."/>
            <person name="Dusheyko S."/>
            <person name="Eads B.D."/>
            <person name="Frohlich T."/>
            <person name="Geiler-Samerotte K.A."/>
            <person name="Gerlach D."/>
            <person name="Hatcher P."/>
            <person name="Jogdeo S."/>
            <person name="Krijgsveld J."/>
            <person name="Kriventseva E.V."/>
            <person name="Kultz D."/>
            <person name="Laforsch C."/>
            <person name="Lindquist E."/>
            <person name="Lopez J."/>
            <person name="Manak J.R."/>
            <person name="Muller J."/>
            <person name="Pangilinan J."/>
            <person name="Patwardhan R.P."/>
            <person name="Pitluck S."/>
            <person name="Pritham E.J."/>
            <person name="Rechtsteiner A."/>
            <person name="Rho M."/>
            <person name="Rogozin I.B."/>
            <person name="Sakarya O."/>
            <person name="Salamov A."/>
            <person name="Schaack S."/>
            <person name="Shapiro H."/>
            <person name="Shiga Y."/>
            <person name="Skalitzky C."/>
            <person name="Smith Z."/>
            <person name="Souvorov A."/>
            <person name="Sung W."/>
            <person name="Tang Z."/>
            <person name="Tsuchiya D."/>
            <person name="Tu H."/>
            <person name="Vos H."/>
            <person name="Wang M."/>
            <person name="Wolf Y.I."/>
            <person name="Yamagata H."/>
            <person name="Yamada T."/>
            <person name="Ye Y."/>
            <person name="Shaw J.R."/>
            <person name="Andrews J."/>
            <person name="Crease T.J."/>
            <person name="Tang H."/>
            <person name="Lucas S.M."/>
            <person name="Robertson H.M."/>
            <person name="Bork P."/>
            <person name="Koonin E.V."/>
            <person name="Zdobnov E.M."/>
            <person name="Grigoriev I.V."/>
            <person name="Lynch M."/>
            <person name="Boore J.L."/>
        </authorList>
    </citation>
    <scope>NUCLEOTIDE SEQUENCE [LARGE SCALE GENOMIC DNA]</scope>
</reference>
<dbReference type="HOGENOM" id="CLU_069462_0_0_1"/>
<dbReference type="InterPro" id="IPR035992">
    <property type="entry name" value="Ricin_B-like_lectins"/>
</dbReference>
<dbReference type="InParanoid" id="E9GF66"/>
<sequence length="344" mass="38539">MCDTNPMTEDGDTLKFLQEPDGKGQWMTTQTFVAKNCVTQAIKLAKECHDCPVTSPFGIIANSSNEEFANHNDLTIVWRRPDTTQEPECAYKTIHSSQGNLTRGFSQSKLEDYSAQLELIFNNNKTILCTNDTVLTVMGVPDTYVQLVNPKVRGKRSTNDVPTGIIRLANHTKYCLTYPKLDIYINVNIISCATEDNIETSDESLSTIERGQNFQFLESSLIILTGDTYCIHSWSDNEIAAKSCNGDRNEAAYDTDTWMITDYPGRHDLTPIQIILTDQNLCLSASANETAPGRKMIRNENLLESKAPKESTTTHQGEEIPRLFGITPQFHGTVLSKTKEEYCL</sequence>
<dbReference type="PhylomeDB" id="E9GF66"/>
<keyword evidence="2" id="KW-1185">Reference proteome</keyword>
<dbReference type="KEGG" id="dpx:DAPPUDRAFT_241827"/>
<name>E9GF66_DAPPU</name>
<protein>
    <submittedName>
        <fullName evidence="1">Uncharacterized protein</fullName>
    </submittedName>
</protein>
<organism evidence="1 2">
    <name type="scientific">Daphnia pulex</name>
    <name type="common">Water flea</name>
    <dbReference type="NCBI Taxonomy" id="6669"/>
    <lineage>
        <taxon>Eukaryota</taxon>
        <taxon>Metazoa</taxon>
        <taxon>Ecdysozoa</taxon>
        <taxon>Arthropoda</taxon>
        <taxon>Crustacea</taxon>
        <taxon>Branchiopoda</taxon>
        <taxon>Diplostraca</taxon>
        <taxon>Cladocera</taxon>
        <taxon>Anomopoda</taxon>
        <taxon>Daphniidae</taxon>
        <taxon>Daphnia</taxon>
    </lineage>
</organism>